<dbReference type="AlphaFoldDB" id="A0A0E3ZHA4"/>
<dbReference type="PATRIC" id="fig|400092.3.peg.270"/>
<gene>
    <name evidence="1" type="ORF">PKOR_01195</name>
</gene>
<evidence type="ECO:0000313" key="1">
    <source>
        <dbReference type="EMBL" id="AKD05438.1"/>
    </source>
</evidence>
<dbReference type="HOGENOM" id="CLU_128678_3_0_10"/>
<name>A0A0E3ZHA4_9BACT</name>
<evidence type="ECO:0008006" key="3">
    <source>
        <dbReference type="Google" id="ProtNLM"/>
    </source>
</evidence>
<organism evidence="1 2">
    <name type="scientific">Pontibacter korlensis</name>
    <dbReference type="NCBI Taxonomy" id="400092"/>
    <lineage>
        <taxon>Bacteria</taxon>
        <taxon>Pseudomonadati</taxon>
        <taxon>Bacteroidota</taxon>
        <taxon>Cytophagia</taxon>
        <taxon>Cytophagales</taxon>
        <taxon>Hymenobacteraceae</taxon>
        <taxon>Pontibacter</taxon>
    </lineage>
</organism>
<keyword evidence="2" id="KW-1185">Reference proteome</keyword>
<dbReference type="KEGG" id="pko:PKOR_01195"/>
<dbReference type="EMBL" id="CP009621">
    <property type="protein sequence ID" value="AKD05438.1"/>
    <property type="molecule type" value="Genomic_DNA"/>
</dbReference>
<proteinExistence type="predicted"/>
<reference evidence="1 2" key="1">
    <citation type="journal article" date="2015" name="Sci. Rep.">
        <title>Unraveling adaptation of Pontibacter korlensis to radiation and infertility in desert through complete genome and comparative transcriptomic analysis.</title>
        <authorList>
            <person name="Dai J."/>
            <person name="Dai W."/>
            <person name="Qiu C."/>
            <person name="Yang Z."/>
            <person name="Zhang Y."/>
            <person name="Zhou M."/>
            <person name="Zhang L."/>
            <person name="Fang C."/>
            <person name="Gao Q."/>
            <person name="Yang Q."/>
            <person name="Li X."/>
            <person name="Wang Z."/>
            <person name="Wang Z."/>
            <person name="Jia Z."/>
            <person name="Chen X."/>
        </authorList>
    </citation>
    <scope>NUCLEOTIDE SEQUENCE [LARGE SCALE GENOMIC DNA]</scope>
    <source>
        <strain evidence="1 2">X14-1T</strain>
    </source>
</reference>
<sequence>MEGDVFVTIKSHQTYIEAKWSGHITSCDIITASRVYLSLMQTHDCPDKLLNDKTDVTGDWSDANDWMEFEWLPQAVFAGLRFMAHVYSSNMFSRLSARDLYLRVTPRLQMQNFNNREEGLHWLLTCLPSEQEEEVR</sequence>
<dbReference type="STRING" id="400092.PKOR_01195"/>
<accession>A0A0E3ZHA4</accession>
<protein>
    <recommendedName>
        <fullName evidence="3">STAS/SEC14 domain-containing protein</fullName>
    </recommendedName>
</protein>
<evidence type="ECO:0000313" key="2">
    <source>
        <dbReference type="Proteomes" id="UP000033109"/>
    </source>
</evidence>
<dbReference type="Proteomes" id="UP000033109">
    <property type="component" value="Chromosome"/>
</dbReference>